<protein>
    <recommendedName>
        <fullName evidence="6">Reticulon</fullName>
    </recommendedName>
</protein>
<feature type="compositionally biased region" description="Basic and acidic residues" evidence="7">
    <location>
        <begin position="600"/>
        <end position="616"/>
    </location>
</feature>
<dbReference type="GO" id="GO:0005789">
    <property type="term" value="C:endoplasmic reticulum membrane"/>
    <property type="evidence" value="ECO:0007669"/>
    <property type="project" value="UniProtKB-SubCell"/>
</dbReference>
<evidence type="ECO:0000313" key="9">
    <source>
        <dbReference type="EMBL" id="KAI7805891.1"/>
    </source>
</evidence>
<feature type="region of interest" description="Disordered" evidence="7">
    <location>
        <begin position="65"/>
        <end position="150"/>
    </location>
</feature>
<feature type="compositionally biased region" description="Low complexity" evidence="7">
    <location>
        <begin position="352"/>
        <end position="363"/>
    </location>
</feature>
<evidence type="ECO:0000256" key="2">
    <source>
        <dbReference type="ARBA" id="ARBA00022692"/>
    </source>
</evidence>
<keyword evidence="2 6" id="KW-0812">Transmembrane</keyword>
<feature type="compositionally biased region" description="Polar residues" evidence="7">
    <location>
        <begin position="303"/>
        <end position="314"/>
    </location>
</feature>
<dbReference type="GO" id="GO:0030182">
    <property type="term" value="P:neuron differentiation"/>
    <property type="evidence" value="ECO:0007669"/>
    <property type="project" value="TreeGrafter"/>
</dbReference>
<feature type="compositionally biased region" description="Basic and acidic residues" evidence="7">
    <location>
        <begin position="192"/>
        <end position="218"/>
    </location>
</feature>
<dbReference type="Proteomes" id="UP001059041">
    <property type="component" value="Linkage Group LG9"/>
</dbReference>
<feature type="compositionally biased region" description="Polar residues" evidence="7">
    <location>
        <begin position="89"/>
        <end position="100"/>
    </location>
</feature>
<dbReference type="PANTHER" id="PTHR45799:SF6">
    <property type="entry name" value="RETICULON"/>
    <property type="match status" value="1"/>
</dbReference>
<dbReference type="GO" id="GO:0071787">
    <property type="term" value="P:endoplasmic reticulum tubular network formation"/>
    <property type="evidence" value="ECO:0007669"/>
    <property type="project" value="TreeGrafter"/>
</dbReference>
<dbReference type="FunFam" id="1.20.5.2480:FF:000001">
    <property type="entry name" value="Reticulon"/>
    <property type="match status" value="1"/>
</dbReference>
<proteinExistence type="predicted"/>
<keyword evidence="3 6" id="KW-0256">Endoplasmic reticulum</keyword>
<sequence>SANSNEGPGLDGKWFGEEKNGMFGSAGPRFDEMRDELHAKDWERETNAPEQQFHSFEGSGVAMETASTGDSLSDMFMKSSPGEGDLYTSLLSSKPSSNPFNDGAALFSEGNRSPPAPTGTDSGIGMTPGDPSDHQTTLQGSHKTDHYSYMDMGDDLCDFGSVINAKNKQQPSMAAFGDDDEDEDDEDEYDIQDYKPKPQEKESKESSRDPFDLGRYLEKSPLGSEDVKVKDSRGSAGGQHAFPYVEDPSDEELADFRSYRRMETPQSASPVKITVTTESHAAAAQPVRVSPQGGVSEKESVLSFGQQGLPTVTLSEPEDDSAASSANHSPNHSPTGRESPSDVLFQPAGMKSVSSTQDSSSTTYRPNVQEDQDIKSSPKPSSPWDQDLSISGDESGDSEIEQVAEESDSPMHDLTSKSPTSKGGFSQSSNPFEQTSYTSVSDKASNPFEKPQPDKVSASNPFELSGGMKGGFGQPSNPPLYSLLREEREAELDSDLLIESASEESPKREQEYSAPKRPETSLPIPDLTSSKPITTSVASTSPFIQPPASTLKEKEEKEKEKEKEKTTPIEKPKPQPEDSWSTKPRPAVMGTSTVPLEQHSIQDQESKGKSSIESETTEKDAAPLVLFQSINKQKVVDLLHWRDVKQSGLMFGSVLLLLFSLTQFSVVSVIAYLALAVLSATISFRIYKSVMQAVQKTDEGHPFKAYLEVNIALSADQISKYVDKIQMYVNSTMKELRRLFLVQDLVDSIKFAVLMWLLTYVGALFNGLTLMILVVISMFSVPVVYEKYQTQIDQYLGLVRTQVNSIMGKIREKVPGAKKKE</sequence>
<dbReference type="GO" id="GO:0043005">
    <property type="term" value="C:neuron projection"/>
    <property type="evidence" value="ECO:0007669"/>
    <property type="project" value="TreeGrafter"/>
</dbReference>
<feature type="compositionally biased region" description="Low complexity" evidence="7">
    <location>
        <begin position="322"/>
        <end position="334"/>
    </location>
</feature>
<evidence type="ECO:0000256" key="7">
    <source>
        <dbReference type="SAM" id="MobiDB-lite"/>
    </source>
</evidence>
<feature type="compositionally biased region" description="Polar residues" evidence="7">
    <location>
        <begin position="527"/>
        <end position="543"/>
    </location>
</feature>
<dbReference type="EMBL" id="JAFHDT010000009">
    <property type="protein sequence ID" value="KAI7805891.1"/>
    <property type="molecule type" value="Genomic_DNA"/>
</dbReference>
<feature type="compositionally biased region" description="Acidic residues" evidence="7">
    <location>
        <begin position="394"/>
        <end position="408"/>
    </location>
</feature>
<evidence type="ECO:0000256" key="1">
    <source>
        <dbReference type="ARBA" id="ARBA00004477"/>
    </source>
</evidence>
<evidence type="ECO:0000256" key="4">
    <source>
        <dbReference type="ARBA" id="ARBA00022989"/>
    </source>
</evidence>
<comment type="subcellular location">
    <subcellularLocation>
        <location evidence="1 6">Endoplasmic reticulum membrane</location>
        <topology evidence="1 6">Multi-pass membrane protein</topology>
    </subcellularLocation>
</comment>
<evidence type="ECO:0000313" key="10">
    <source>
        <dbReference type="Proteomes" id="UP001059041"/>
    </source>
</evidence>
<dbReference type="InterPro" id="IPR046964">
    <property type="entry name" value="RTN1-4"/>
</dbReference>
<evidence type="ECO:0000256" key="6">
    <source>
        <dbReference type="RuleBase" id="RU210713"/>
    </source>
</evidence>
<feature type="compositionally biased region" description="Basic and acidic residues" evidence="7">
    <location>
        <begin position="254"/>
        <end position="263"/>
    </location>
</feature>
<feature type="transmembrane region" description="Helical" evidence="6">
    <location>
        <begin position="649"/>
        <end position="678"/>
    </location>
</feature>
<keyword evidence="5 6" id="KW-0472">Membrane</keyword>
<feature type="compositionally biased region" description="Polar residues" evidence="7">
    <location>
        <begin position="264"/>
        <end position="279"/>
    </location>
</feature>
<comment type="caution">
    <text evidence="9">The sequence shown here is derived from an EMBL/GenBank/DDBJ whole genome shotgun (WGS) entry which is preliminary data.</text>
</comment>
<organism evidence="9 10">
    <name type="scientific">Triplophysa rosa</name>
    <name type="common">Cave loach</name>
    <dbReference type="NCBI Taxonomy" id="992332"/>
    <lineage>
        <taxon>Eukaryota</taxon>
        <taxon>Metazoa</taxon>
        <taxon>Chordata</taxon>
        <taxon>Craniata</taxon>
        <taxon>Vertebrata</taxon>
        <taxon>Euteleostomi</taxon>
        <taxon>Actinopterygii</taxon>
        <taxon>Neopterygii</taxon>
        <taxon>Teleostei</taxon>
        <taxon>Ostariophysi</taxon>
        <taxon>Cypriniformes</taxon>
        <taxon>Nemacheilidae</taxon>
        <taxon>Triplophysa</taxon>
    </lineage>
</organism>
<gene>
    <name evidence="9" type="ORF">IRJ41_020949</name>
</gene>
<dbReference type="Gene3D" id="1.20.5.2480">
    <property type="match status" value="1"/>
</dbReference>
<keyword evidence="10" id="KW-1185">Reference proteome</keyword>
<feature type="region of interest" description="Disordered" evidence="7">
    <location>
        <begin position="167"/>
        <end position="616"/>
    </location>
</feature>
<feature type="compositionally biased region" description="Basic and acidic residues" evidence="7">
    <location>
        <begin position="504"/>
        <end position="519"/>
    </location>
</feature>
<dbReference type="InterPro" id="IPR003388">
    <property type="entry name" value="Reticulon"/>
</dbReference>
<feature type="region of interest" description="Disordered" evidence="7">
    <location>
        <begin position="1"/>
        <end position="32"/>
    </location>
</feature>
<dbReference type="Pfam" id="PF02453">
    <property type="entry name" value="Reticulon"/>
    <property type="match status" value="1"/>
</dbReference>
<evidence type="ECO:0000256" key="5">
    <source>
        <dbReference type="ARBA" id="ARBA00023136"/>
    </source>
</evidence>
<reference evidence="9" key="1">
    <citation type="submission" date="2021-02" db="EMBL/GenBank/DDBJ databases">
        <title>Comparative genomics reveals that relaxation of natural selection precedes convergent phenotypic evolution of cavefish.</title>
        <authorList>
            <person name="Peng Z."/>
        </authorList>
    </citation>
    <scope>NUCLEOTIDE SEQUENCE</scope>
    <source>
        <tissue evidence="9">Muscle</tissue>
    </source>
</reference>
<evidence type="ECO:0000256" key="3">
    <source>
        <dbReference type="ARBA" id="ARBA00022824"/>
    </source>
</evidence>
<dbReference type="AlphaFoldDB" id="A0A9W7WPF7"/>
<feature type="domain" description="Reticulon" evidence="8">
    <location>
        <begin position="635"/>
        <end position="821"/>
    </location>
</feature>
<feature type="compositionally biased region" description="Polar residues" evidence="7">
    <location>
        <begin position="416"/>
        <end position="444"/>
    </location>
</feature>
<feature type="compositionally biased region" description="Polar residues" evidence="7">
    <location>
        <begin position="590"/>
        <end position="599"/>
    </location>
</feature>
<dbReference type="PROSITE" id="PS50845">
    <property type="entry name" value="RETICULON"/>
    <property type="match status" value="1"/>
</dbReference>
<evidence type="ECO:0000259" key="8">
    <source>
        <dbReference type="PROSITE" id="PS50845"/>
    </source>
</evidence>
<dbReference type="GO" id="GO:0014069">
    <property type="term" value="C:postsynaptic density"/>
    <property type="evidence" value="ECO:0007669"/>
    <property type="project" value="TreeGrafter"/>
</dbReference>
<name>A0A9W7WPF7_TRIRA</name>
<feature type="compositionally biased region" description="Acidic residues" evidence="7">
    <location>
        <begin position="177"/>
        <end position="191"/>
    </location>
</feature>
<feature type="transmembrane region" description="Helical" evidence="6">
    <location>
        <begin position="764"/>
        <end position="785"/>
    </location>
</feature>
<dbReference type="GO" id="GO:0007420">
    <property type="term" value="P:brain development"/>
    <property type="evidence" value="ECO:0007669"/>
    <property type="project" value="TreeGrafter"/>
</dbReference>
<feature type="non-terminal residue" evidence="9">
    <location>
        <position position="821"/>
    </location>
</feature>
<accession>A0A9W7WPF7</accession>
<dbReference type="PANTHER" id="PTHR45799">
    <property type="entry name" value="RETICULON-LIKE PROTEIN"/>
    <property type="match status" value="1"/>
</dbReference>
<keyword evidence="4 6" id="KW-1133">Transmembrane helix</keyword>
<feature type="compositionally biased region" description="Basic and acidic residues" evidence="7">
    <location>
        <begin position="551"/>
        <end position="576"/>
    </location>
</feature>